<evidence type="ECO:0000256" key="2">
    <source>
        <dbReference type="SAM" id="MobiDB-lite"/>
    </source>
</evidence>
<organism evidence="4 5">
    <name type="scientific">Molorchus minor</name>
    <dbReference type="NCBI Taxonomy" id="1323400"/>
    <lineage>
        <taxon>Eukaryota</taxon>
        <taxon>Metazoa</taxon>
        <taxon>Ecdysozoa</taxon>
        <taxon>Arthropoda</taxon>
        <taxon>Hexapoda</taxon>
        <taxon>Insecta</taxon>
        <taxon>Pterygota</taxon>
        <taxon>Neoptera</taxon>
        <taxon>Endopterygota</taxon>
        <taxon>Coleoptera</taxon>
        <taxon>Polyphaga</taxon>
        <taxon>Cucujiformia</taxon>
        <taxon>Chrysomeloidea</taxon>
        <taxon>Cerambycidae</taxon>
        <taxon>Lamiinae</taxon>
        <taxon>Monochamini</taxon>
        <taxon>Molorchus</taxon>
    </lineage>
</organism>
<evidence type="ECO:0000256" key="1">
    <source>
        <dbReference type="SAM" id="Coils"/>
    </source>
</evidence>
<sequence>MTKTIRGMMRAVLYLTVLGCALAKPNGVYHQEYNYKTSASSFKNNELQHKTDDQGYFRKDGDLEGRVRPKIDANSEHSEYVNPNLQYGDYRTGLIGSPNGDLSSYGHMRANVGGYSSNDQAAEGTAFSDRISGARDAYAGYSSSGAYGSSQSYSMSSNLHSTTANIQQQLERSLQNAIQEQRAYGQNNQLTYEEMERELRHNLTNRLNDELINRYGQQSIRGGLSYTITGGRVHSTANYDNQELLDLRRQMENTLLNQLRSQYNQYAGSNSRYVYSTTARPTYNYPTTTYRTYTTVRPQYIDHAEYGGYTPATNRPSLTTIASNVQSQLDQRLNQILEDVQRKYFSSSSSYALTNMDVLLERLRNEFRSNITYFLDEEIRRYYGTQVQREGYMYSVGNNGQSVNQYNYSVRDLENLRAQMERNLIEKLNRDFERYRSSFYQQQQSQSAMSSHASYGYGSTPGYEYYNTPRYVHSTPRYEYSTSHYAYTTPRYDAYSTSRYNIPDSEVEHLQNRPSSNSLTSLMTGAGSNSQHYLISGSGQSGYEMSGASGSLSQLQRQLQMDLSRQLQQALNRGHFGYSSSGGYNPQSYQTSLQQLSDELNRNLTRRMEEYSSSSYYSSSGNVDQSQLASLRNQLQADLMRQLQQGLQQSYQSSSSYSASSSSSSGSFRPVRGFQSQNYQAGQYKTGGHLGLMAGDDCLGDDPNAYTNHRMKRSYQAYRSQPIGLSNTGSNKYYGTYGRNQPQQQAEELGQEEDESDLTQQVQDPTYESFHTDPHGQQIDESDLTQQVEEAGYGKLELDPQSQQQTDLGQQIDDSESIQHVADSGNGSHEQFVYYGQQEENSDLTQQVEDSGYGKLQLDSQQSQKPNKYRQQEDDSDLTQQVEDIGYGSLEVGSQQNQIQTGYGQHEDNSDLTQQTQALQNQRLNGVGQQEDNSDLTQKVEDIGFGKPQRQQQTRSDQQDSDLTQQVEDSGYGKLQLDSQQSQRQTGHGQLEDNSDLTQQVEDIGLGKPSHQQHTGSDQDSDLTQQVVDSGYGKLQLDSQQSQSQTGYGQQIDDSDLTQQVEDSGFGIAQPNQHQTGFAQQEDNSDLTQQVDEFGIGQHNQIQTGFGRQIDNADLTQQVEDSGFGNLHSASQTGQHEDNSDLTQQVQDSGFGGLYSGSQQHPTDSLSGYLQRPYSSYSDFNQQQTNGFGRSQYGSQTQQRRVFDEQQSQTQLTNQLEEKISRQMKEVVQQRFYSSSQSESTDLHNIYDSLISELRRNITREMQQVALGSYSSSYRLNNEQLHKVQEQVESDLKSQLQQEINSVTTNALVQPPQNQESFGQAQVDSSDLTQQTEDDAFSYQKPLSAGQTDSDLTQQVDDDYYLGNNRTNGLPQNQGKAPVESGSSTVDNHITKDPENPSITDEQIDLNQQISGNSNHSNGFIQTEIDQHPDRQLSNGRTPNLPTSNVNQPESSEQFNSQLPSKVEPLSIPTDDTDLPQPTIDQQVTENSQKPVNQVPINPGQQNLASQSSNGQVLGVTSQGQFFSQQQSRLDAERNADVLIDTLRQYQNRPSQSPSQPFNYVYNNRPVAQTTNNAGYPYTAQGVNPYPANTLLSNPTGAVFNDYTSTRQQQKQFAIELRELASRRITSDMNDYNSHGLFSQQSYESSYQQLTKGLRISLNLLRTDLESGVTPYGLNQQQVSIYNTLTTVEKAQFFEELYDDLSTQIQQSLSTYYASQQINRGPVTATQPSAYGYGRNPYTNYNKNLDPPVDYVPTPQVNYGTQSEAHQNIETTSDLKPVDYNQAGVVQNVERPGGYHNAGVKGHRYRPRPISSSQIFGAVPPPVGNIPPPPSAQPAGVPPPASSNIDVNIPQPGNIPPPPAPPQIGRSIPPLQSGDIPHEPPPSEPIDISVEPAVSQTNQNEPNESLPWWKRFGHKVKEGAQSFKEKYIG</sequence>
<gene>
    <name evidence="4" type="ORF">NQ317_008565</name>
</gene>
<feature type="compositionally biased region" description="Polar residues" evidence="2">
    <location>
        <begin position="717"/>
        <end position="746"/>
    </location>
</feature>
<feature type="compositionally biased region" description="Polar residues" evidence="2">
    <location>
        <begin position="892"/>
        <end position="903"/>
    </location>
</feature>
<feature type="compositionally biased region" description="Polar residues" evidence="2">
    <location>
        <begin position="1894"/>
        <end position="1903"/>
    </location>
</feature>
<comment type="caution">
    <text evidence="4">The sequence shown here is derived from an EMBL/GenBank/DDBJ whole genome shotgun (WGS) entry which is preliminary data.</text>
</comment>
<reference evidence="4" key="1">
    <citation type="journal article" date="2023" name="Insect Mol. Biol.">
        <title>Genome sequencing provides insights into the evolution of gene families encoding plant cell wall-degrading enzymes in longhorned beetles.</title>
        <authorList>
            <person name="Shin N.R."/>
            <person name="Okamura Y."/>
            <person name="Kirsch R."/>
            <person name="Pauchet Y."/>
        </authorList>
    </citation>
    <scope>NUCLEOTIDE SEQUENCE</scope>
    <source>
        <strain evidence="4">MMC_N1</strain>
    </source>
</reference>
<feature type="compositionally biased region" description="Polar residues" evidence="2">
    <location>
        <begin position="1479"/>
        <end position="1509"/>
    </location>
</feature>
<keyword evidence="1" id="KW-0175">Coiled coil</keyword>
<feature type="region of interest" description="Disordered" evidence="2">
    <location>
        <begin position="1430"/>
        <end position="1509"/>
    </location>
</feature>
<feature type="region of interest" description="Disordered" evidence="2">
    <location>
        <begin position="1309"/>
        <end position="1330"/>
    </location>
</feature>
<feature type="region of interest" description="Disordered" evidence="2">
    <location>
        <begin position="1359"/>
        <end position="1400"/>
    </location>
</feature>
<dbReference type="EMBL" id="JAPWTJ010000288">
    <property type="protein sequence ID" value="KAJ8980104.1"/>
    <property type="molecule type" value="Genomic_DNA"/>
</dbReference>
<protein>
    <submittedName>
        <fullName evidence="4">Uncharacterized protein</fullName>
    </submittedName>
</protein>
<feature type="compositionally biased region" description="Pro residues" evidence="2">
    <location>
        <begin position="1819"/>
        <end position="1841"/>
    </location>
</feature>
<feature type="chain" id="PRO_5046421057" evidence="3">
    <location>
        <begin position="24"/>
        <end position="1929"/>
    </location>
</feature>
<feature type="compositionally biased region" description="Low complexity" evidence="2">
    <location>
        <begin position="949"/>
        <end position="966"/>
    </location>
</feature>
<feature type="region of interest" description="Disordered" evidence="2">
    <location>
        <begin position="945"/>
        <end position="970"/>
    </location>
</feature>
<proteinExistence type="predicted"/>
<feature type="region of interest" description="Disordered" evidence="2">
    <location>
        <begin position="1123"/>
        <end position="1198"/>
    </location>
</feature>
<feature type="compositionally biased region" description="Pro residues" evidence="2">
    <location>
        <begin position="1853"/>
        <end position="1862"/>
    </location>
</feature>
<keyword evidence="3" id="KW-0732">Signal</keyword>
<feature type="region of interest" description="Disordered" evidence="2">
    <location>
        <begin position="717"/>
        <end position="762"/>
    </location>
</feature>
<feature type="region of interest" description="Disordered" evidence="2">
    <location>
        <begin position="891"/>
        <end position="911"/>
    </location>
</feature>
<evidence type="ECO:0000313" key="5">
    <source>
        <dbReference type="Proteomes" id="UP001162164"/>
    </source>
</evidence>
<feature type="compositionally biased region" description="Polar residues" evidence="2">
    <location>
        <begin position="1432"/>
        <end position="1460"/>
    </location>
</feature>
<feature type="coiled-coil region" evidence="1">
    <location>
        <begin position="403"/>
        <end position="430"/>
    </location>
</feature>
<feature type="signal peptide" evidence="3">
    <location>
        <begin position="1"/>
        <end position="23"/>
    </location>
</feature>
<accession>A0ABQ9JPA6</accession>
<feature type="region of interest" description="Disordered" evidence="2">
    <location>
        <begin position="1790"/>
        <end position="1907"/>
    </location>
</feature>
<evidence type="ECO:0000313" key="4">
    <source>
        <dbReference type="EMBL" id="KAJ8980104.1"/>
    </source>
</evidence>
<dbReference type="Proteomes" id="UP001162164">
    <property type="component" value="Unassembled WGS sequence"/>
</dbReference>
<feature type="region of interest" description="Disordered" evidence="2">
    <location>
        <begin position="849"/>
        <end position="878"/>
    </location>
</feature>
<feature type="compositionally biased region" description="Polar residues" evidence="2">
    <location>
        <begin position="1364"/>
        <end position="1388"/>
    </location>
</feature>
<keyword evidence="5" id="KW-1185">Reference proteome</keyword>
<evidence type="ECO:0000256" key="3">
    <source>
        <dbReference type="SAM" id="SignalP"/>
    </source>
</evidence>
<feature type="compositionally biased region" description="Polar residues" evidence="2">
    <location>
        <begin position="1156"/>
        <end position="1198"/>
    </location>
</feature>
<name>A0ABQ9JPA6_9CUCU</name>